<dbReference type="Pfam" id="PF02367">
    <property type="entry name" value="TsaE"/>
    <property type="match status" value="1"/>
</dbReference>
<evidence type="ECO:0000256" key="10">
    <source>
        <dbReference type="ARBA" id="ARBA00032441"/>
    </source>
</evidence>
<dbReference type="Gene3D" id="3.40.50.300">
    <property type="entry name" value="P-loop containing nucleotide triphosphate hydrolases"/>
    <property type="match status" value="1"/>
</dbReference>
<dbReference type="NCBIfam" id="TIGR00150">
    <property type="entry name" value="T6A_YjeE"/>
    <property type="match status" value="1"/>
</dbReference>
<evidence type="ECO:0000256" key="4">
    <source>
        <dbReference type="ARBA" id="ARBA00022490"/>
    </source>
</evidence>
<dbReference type="PANTHER" id="PTHR33540">
    <property type="entry name" value="TRNA THREONYLCARBAMOYLADENOSINE BIOSYNTHESIS PROTEIN TSAE"/>
    <property type="match status" value="1"/>
</dbReference>
<sequence length="149" mass="17400">MKDTFLGLKESELIRLFAVLDHKIDTLLKNNIFPCILLSGDLGTGKTTFVRKWMHHRGSSDLVNSPTFALQNEYELNGQPVHHFDLYRLKSAEELEELGFSEIWGKEGISFIEWWKIADSFLPEQGRIYLQIFHSDFESRDYELKTDSE</sequence>
<keyword evidence="7" id="KW-0547">Nucleotide-binding</keyword>
<gene>
    <name evidence="11" type="primary">tsaE</name>
    <name evidence="11" type="ORF">EHS15_03775</name>
</gene>
<accession>A0A4R9M2X2</accession>
<dbReference type="GO" id="GO:0005737">
    <property type="term" value="C:cytoplasm"/>
    <property type="evidence" value="ECO:0007669"/>
    <property type="project" value="UniProtKB-SubCell"/>
</dbReference>
<dbReference type="GO" id="GO:0005524">
    <property type="term" value="F:ATP binding"/>
    <property type="evidence" value="ECO:0007669"/>
    <property type="project" value="UniProtKB-KW"/>
</dbReference>
<dbReference type="InterPro" id="IPR003442">
    <property type="entry name" value="T6A_TsaE"/>
</dbReference>
<name>A0A4R9M2X2_9LEPT</name>
<evidence type="ECO:0000256" key="3">
    <source>
        <dbReference type="ARBA" id="ARBA00019010"/>
    </source>
</evidence>
<keyword evidence="5" id="KW-0819">tRNA processing</keyword>
<dbReference type="EMBL" id="RQHW01000013">
    <property type="protein sequence ID" value="TGN20341.1"/>
    <property type="molecule type" value="Genomic_DNA"/>
</dbReference>
<keyword evidence="4" id="KW-0963">Cytoplasm</keyword>
<comment type="subcellular location">
    <subcellularLocation>
        <location evidence="1">Cytoplasm</location>
    </subcellularLocation>
</comment>
<dbReference type="InterPro" id="IPR027417">
    <property type="entry name" value="P-loop_NTPase"/>
</dbReference>
<dbReference type="OrthoDB" id="9815896at2"/>
<organism evidence="11 12">
    <name type="scientific">Leptospira idonii</name>
    <dbReference type="NCBI Taxonomy" id="1193500"/>
    <lineage>
        <taxon>Bacteria</taxon>
        <taxon>Pseudomonadati</taxon>
        <taxon>Spirochaetota</taxon>
        <taxon>Spirochaetia</taxon>
        <taxon>Leptospirales</taxon>
        <taxon>Leptospiraceae</taxon>
        <taxon>Leptospira</taxon>
    </lineage>
</organism>
<evidence type="ECO:0000256" key="9">
    <source>
        <dbReference type="ARBA" id="ARBA00022842"/>
    </source>
</evidence>
<dbReference type="GO" id="GO:0016740">
    <property type="term" value="F:transferase activity"/>
    <property type="evidence" value="ECO:0007669"/>
    <property type="project" value="UniProtKB-KW"/>
</dbReference>
<evidence type="ECO:0000256" key="5">
    <source>
        <dbReference type="ARBA" id="ARBA00022694"/>
    </source>
</evidence>
<keyword evidence="12" id="KW-1185">Reference proteome</keyword>
<evidence type="ECO:0000256" key="8">
    <source>
        <dbReference type="ARBA" id="ARBA00022840"/>
    </source>
</evidence>
<evidence type="ECO:0000256" key="7">
    <source>
        <dbReference type="ARBA" id="ARBA00022741"/>
    </source>
</evidence>
<comment type="similarity">
    <text evidence="2">Belongs to the TsaE family.</text>
</comment>
<dbReference type="Proteomes" id="UP000298058">
    <property type="component" value="Unassembled WGS sequence"/>
</dbReference>
<evidence type="ECO:0000313" key="11">
    <source>
        <dbReference type="EMBL" id="TGN20341.1"/>
    </source>
</evidence>
<proteinExistence type="inferred from homology"/>
<reference evidence="11" key="1">
    <citation type="journal article" date="2019" name="PLoS Negl. Trop. Dis.">
        <title>Revisiting the worldwide diversity of Leptospira species in the environment.</title>
        <authorList>
            <person name="Vincent A.T."/>
            <person name="Schiettekatte O."/>
            <person name="Bourhy P."/>
            <person name="Veyrier F.J."/>
            <person name="Picardeau M."/>
        </authorList>
    </citation>
    <scope>NUCLEOTIDE SEQUENCE [LARGE SCALE GENOMIC DNA]</scope>
    <source>
        <strain evidence="11">201300427</strain>
    </source>
</reference>
<dbReference type="SUPFAM" id="SSF52540">
    <property type="entry name" value="P-loop containing nucleoside triphosphate hydrolases"/>
    <property type="match status" value="1"/>
</dbReference>
<evidence type="ECO:0000313" key="12">
    <source>
        <dbReference type="Proteomes" id="UP000298058"/>
    </source>
</evidence>
<evidence type="ECO:0000256" key="6">
    <source>
        <dbReference type="ARBA" id="ARBA00022723"/>
    </source>
</evidence>
<dbReference type="GO" id="GO:0046872">
    <property type="term" value="F:metal ion binding"/>
    <property type="evidence" value="ECO:0007669"/>
    <property type="project" value="UniProtKB-KW"/>
</dbReference>
<dbReference type="RefSeq" id="WP_135759206.1">
    <property type="nucleotide sequence ID" value="NZ_RQHW01000013.1"/>
</dbReference>
<keyword evidence="11" id="KW-0808">Transferase</keyword>
<protein>
    <recommendedName>
        <fullName evidence="3">tRNA threonylcarbamoyladenosine biosynthesis protein TsaE</fullName>
    </recommendedName>
    <alternativeName>
        <fullName evidence="10">t(6)A37 threonylcarbamoyladenosine biosynthesis protein TsaE</fullName>
    </alternativeName>
</protein>
<dbReference type="GO" id="GO:0002949">
    <property type="term" value="P:tRNA threonylcarbamoyladenosine modification"/>
    <property type="evidence" value="ECO:0007669"/>
    <property type="project" value="InterPro"/>
</dbReference>
<keyword evidence="6" id="KW-0479">Metal-binding</keyword>
<evidence type="ECO:0000256" key="1">
    <source>
        <dbReference type="ARBA" id="ARBA00004496"/>
    </source>
</evidence>
<keyword evidence="8" id="KW-0067">ATP-binding</keyword>
<keyword evidence="9" id="KW-0460">Magnesium</keyword>
<dbReference type="PANTHER" id="PTHR33540:SF2">
    <property type="entry name" value="TRNA THREONYLCARBAMOYLADENOSINE BIOSYNTHESIS PROTEIN TSAE"/>
    <property type="match status" value="1"/>
</dbReference>
<evidence type="ECO:0000256" key="2">
    <source>
        <dbReference type="ARBA" id="ARBA00007599"/>
    </source>
</evidence>
<comment type="caution">
    <text evidence="11">The sequence shown here is derived from an EMBL/GenBank/DDBJ whole genome shotgun (WGS) entry which is preliminary data.</text>
</comment>
<dbReference type="AlphaFoldDB" id="A0A4R9M2X2"/>